<dbReference type="ExpressionAtlas" id="A0A654EU30">
    <property type="expression patterns" value="baseline and differential"/>
</dbReference>
<accession>A0A654EU30</accession>
<evidence type="ECO:0000313" key="2">
    <source>
        <dbReference type="EMBL" id="VYS52260.1"/>
    </source>
</evidence>
<proteinExistence type="predicted"/>
<name>A0A654EU30_ARATH</name>
<dbReference type="Araport" id="AT2G11778"/>
<dbReference type="EMBL" id="CACRSJ010000105">
    <property type="protein sequence ID" value="VYS52260.1"/>
    <property type="molecule type" value="Genomic_DNA"/>
</dbReference>
<reference evidence="2 3" key="1">
    <citation type="submission" date="2019-11" db="EMBL/GenBank/DDBJ databases">
        <authorList>
            <person name="Jiao W.-B."/>
            <person name="Schneeberger K."/>
        </authorList>
    </citation>
    <scope>NUCLEOTIDE SEQUENCE [LARGE SCALE GENOMIC DNA]</scope>
    <source>
        <strain evidence="3">cv. An-1</strain>
    </source>
</reference>
<organism evidence="2 3">
    <name type="scientific">Arabidopsis thaliana</name>
    <name type="common">Mouse-ear cress</name>
    <dbReference type="NCBI Taxonomy" id="3702"/>
    <lineage>
        <taxon>Eukaryota</taxon>
        <taxon>Viridiplantae</taxon>
        <taxon>Streptophyta</taxon>
        <taxon>Embryophyta</taxon>
        <taxon>Tracheophyta</taxon>
        <taxon>Spermatophyta</taxon>
        <taxon>Magnoliopsida</taxon>
        <taxon>eudicotyledons</taxon>
        <taxon>Gunneridae</taxon>
        <taxon>Pentapetalae</taxon>
        <taxon>rosids</taxon>
        <taxon>malvids</taxon>
        <taxon>Brassicales</taxon>
        <taxon>Brassicaceae</taxon>
        <taxon>Camelineae</taxon>
        <taxon>Arabidopsis</taxon>
    </lineage>
</organism>
<dbReference type="KEGG" id="ath:AT2G11778"/>
<dbReference type="Proteomes" id="UP000426265">
    <property type="component" value="Unassembled WGS sequence"/>
</dbReference>
<sequence length="55" mass="6157">MPRRLHCVCVGQVLNYFGNGYDCKVIGGCMQVIIVSFLVVDVRFGYTLVITLCSR</sequence>
<evidence type="ECO:0000313" key="3">
    <source>
        <dbReference type="Proteomes" id="UP000426265"/>
    </source>
</evidence>
<protein>
    <submittedName>
        <fullName evidence="2">Uncharacterized protein</fullName>
    </submittedName>
</protein>
<dbReference type="GeneID" id="6240425"/>
<dbReference type="AlphaFoldDB" id="A0A654EU30"/>
<evidence type="ECO:0000313" key="1">
    <source>
        <dbReference type="Araport" id="AT2G11778"/>
    </source>
</evidence>
<dbReference type="RefSeq" id="NP_001118300.1">
    <property type="nucleotide sequence ID" value="NM_001124828.1"/>
</dbReference>
<gene>
    <name evidence="1" type="ordered locus">At2g11778</name>
    <name evidence="2" type="ORF">AN1_LOCUS7722</name>
</gene>